<comment type="caution">
    <text evidence="2">The sequence shown here is derived from an EMBL/GenBank/DDBJ whole genome shotgun (WGS) entry which is preliminary data.</text>
</comment>
<evidence type="ECO:0000313" key="3">
    <source>
        <dbReference type="Proteomes" id="UP001175097"/>
    </source>
</evidence>
<keyword evidence="1" id="KW-0378">Hydrolase</keyword>
<dbReference type="PROSITE" id="PS00175">
    <property type="entry name" value="PG_MUTASE"/>
    <property type="match status" value="1"/>
</dbReference>
<dbReference type="Proteomes" id="UP001175097">
    <property type="component" value="Unassembled WGS sequence"/>
</dbReference>
<evidence type="ECO:0000313" key="2">
    <source>
        <dbReference type="EMBL" id="MDN4607829.1"/>
    </source>
</evidence>
<dbReference type="Pfam" id="PF00300">
    <property type="entry name" value="His_Phos_1"/>
    <property type="match status" value="1"/>
</dbReference>
<evidence type="ECO:0000256" key="1">
    <source>
        <dbReference type="ARBA" id="ARBA00022801"/>
    </source>
</evidence>
<proteinExistence type="predicted"/>
<keyword evidence="3" id="KW-1185">Reference proteome</keyword>
<dbReference type="InterPro" id="IPR013078">
    <property type="entry name" value="His_Pase_superF_clade-1"/>
</dbReference>
<dbReference type="InterPro" id="IPR051695">
    <property type="entry name" value="Phosphoglycerate_Mutase"/>
</dbReference>
<dbReference type="Gene3D" id="3.40.50.1240">
    <property type="entry name" value="Phosphoglycerate mutase-like"/>
    <property type="match status" value="1"/>
</dbReference>
<dbReference type="RefSeq" id="WP_301243583.1">
    <property type="nucleotide sequence ID" value="NZ_JAROCC010000007.1"/>
</dbReference>
<organism evidence="2 3">
    <name type="scientific">Sporosarcina highlanderae</name>
    <dbReference type="NCBI Taxonomy" id="3035916"/>
    <lineage>
        <taxon>Bacteria</taxon>
        <taxon>Bacillati</taxon>
        <taxon>Bacillota</taxon>
        <taxon>Bacilli</taxon>
        <taxon>Bacillales</taxon>
        <taxon>Caryophanaceae</taxon>
        <taxon>Sporosarcina</taxon>
    </lineage>
</organism>
<name>A0ABT8JUH1_9BACL</name>
<dbReference type="InterPro" id="IPR029033">
    <property type="entry name" value="His_PPase_superfam"/>
</dbReference>
<gene>
    <name evidence="2" type="ORF">P5G49_10135</name>
</gene>
<dbReference type="EMBL" id="JAROCC010000007">
    <property type="protein sequence ID" value="MDN4607829.1"/>
    <property type="molecule type" value="Genomic_DNA"/>
</dbReference>
<dbReference type="InterPro" id="IPR001345">
    <property type="entry name" value="PG/BPGM_mutase_AS"/>
</dbReference>
<accession>A0ABT8JUH1</accession>
<sequence length="175" mass="19428">MIYVVRHGQTDWNKERKMQGRMGLPLNEDGIEQAEELKGKLQQVKFDFVYSSPQERAVETAEIITGVSAVVDDRLDVFDLGEADGLPVGEVEVVGALPDSSIYKGVESPTDFVKRVFDFMTELEKLCGDNELNVLITGHRCTTGCIGAYFKGIPTDGNVLKFSSDTGEYKTYSFK</sequence>
<reference evidence="2" key="1">
    <citation type="submission" date="2023-03" db="EMBL/GenBank/DDBJ databases">
        <title>MT1 and MT2 Draft Genomes of Novel Species.</title>
        <authorList>
            <person name="Venkateswaran K."/>
        </authorList>
    </citation>
    <scope>NUCLEOTIDE SEQUENCE</scope>
    <source>
        <strain evidence="2">F6_3S_P_2</strain>
    </source>
</reference>
<protein>
    <submittedName>
        <fullName evidence="2">Histidine phosphatase family protein</fullName>
    </submittedName>
</protein>
<dbReference type="PIRSF" id="PIRSF000709">
    <property type="entry name" value="6PFK_2-Ptase"/>
    <property type="match status" value="1"/>
</dbReference>
<dbReference type="PANTHER" id="PTHR46517">
    <property type="entry name" value="FRUCTOSE-2,6-BISPHOSPHATASE TIGAR"/>
    <property type="match status" value="1"/>
</dbReference>
<dbReference type="PANTHER" id="PTHR46517:SF1">
    <property type="entry name" value="FRUCTOSE-2,6-BISPHOSPHATASE TIGAR"/>
    <property type="match status" value="1"/>
</dbReference>
<dbReference type="SUPFAM" id="SSF53254">
    <property type="entry name" value="Phosphoglycerate mutase-like"/>
    <property type="match status" value="1"/>
</dbReference>
<dbReference type="SMART" id="SM00855">
    <property type="entry name" value="PGAM"/>
    <property type="match status" value="1"/>
</dbReference>
<dbReference type="CDD" id="cd07067">
    <property type="entry name" value="HP_PGM_like"/>
    <property type="match status" value="1"/>
</dbReference>